<keyword evidence="3 5" id="KW-0808">Transferase</keyword>
<dbReference type="SUPFAM" id="SSF53448">
    <property type="entry name" value="Nucleotide-diphospho-sugar transferases"/>
    <property type="match status" value="1"/>
</dbReference>
<protein>
    <submittedName>
        <fullName evidence="5">Glycosyl transferase family 2</fullName>
    </submittedName>
</protein>
<dbReference type="EMBL" id="CP002877">
    <property type="protein sequence ID" value="AEI78149.1"/>
    <property type="molecule type" value="Genomic_DNA"/>
</dbReference>
<dbReference type="Pfam" id="PF00535">
    <property type="entry name" value="Glycos_transf_2"/>
    <property type="match status" value="1"/>
</dbReference>
<dbReference type="PANTHER" id="PTHR43398:SF1">
    <property type="entry name" value="DOLICHOL-PHOSPHATE MANNOSYLTRANSFERASE SUBUNIT 1"/>
    <property type="match status" value="1"/>
</dbReference>
<keyword evidence="2" id="KW-0328">Glycosyltransferase</keyword>
<dbReference type="InterPro" id="IPR029044">
    <property type="entry name" value="Nucleotide-diphossugar_trans"/>
</dbReference>
<gene>
    <name evidence="5" type="ordered locus">CNE_1c28360</name>
</gene>
<dbReference type="CDD" id="cd04179">
    <property type="entry name" value="DPM_DPG-synthase_like"/>
    <property type="match status" value="1"/>
</dbReference>
<dbReference type="InterPro" id="IPR039528">
    <property type="entry name" value="DPM1-like"/>
</dbReference>
<dbReference type="GO" id="GO:0009247">
    <property type="term" value="P:glycolipid biosynthetic process"/>
    <property type="evidence" value="ECO:0007669"/>
    <property type="project" value="TreeGrafter"/>
</dbReference>
<evidence type="ECO:0000313" key="6">
    <source>
        <dbReference type="Proteomes" id="UP000006798"/>
    </source>
</evidence>
<evidence type="ECO:0000256" key="3">
    <source>
        <dbReference type="ARBA" id="ARBA00022679"/>
    </source>
</evidence>
<dbReference type="PANTHER" id="PTHR43398">
    <property type="entry name" value="DOLICHOL-PHOSPHATE MANNOSYLTRANSFERASE SUBUNIT 1"/>
    <property type="match status" value="1"/>
</dbReference>
<name>G0ETV0_CUPNN</name>
<proteinExistence type="inferred from homology"/>
<evidence type="ECO:0000256" key="1">
    <source>
        <dbReference type="ARBA" id="ARBA00006739"/>
    </source>
</evidence>
<dbReference type="GO" id="GO:0004582">
    <property type="term" value="F:dolichyl-phosphate beta-D-mannosyltransferase activity"/>
    <property type="evidence" value="ECO:0007669"/>
    <property type="project" value="InterPro"/>
</dbReference>
<dbReference type="AlphaFoldDB" id="G0ETV0"/>
<dbReference type="KEGG" id="cnc:CNE_1c28360"/>
<dbReference type="InterPro" id="IPR001173">
    <property type="entry name" value="Glyco_trans_2-like"/>
</dbReference>
<reference evidence="5 6" key="1">
    <citation type="journal article" date="2011" name="J. Bacteriol.">
        <title>Complete genome sequence of the type strain Cupriavidus necator N-1.</title>
        <authorList>
            <person name="Poehlein A."/>
            <person name="Kusian B."/>
            <person name="Friedrich B."/>
            <person name="Daniel R."/>
            <person name="Bowien B."/>
        </authorList>
    </citation>
    <scope>NUCLEOTIDE SEQUENCE [LARGE SCALE GENOMIC DNA]</scope>
    <source>
        <strain evidence="6">ATCC 43291 / DSM 13513 / CCUG 52238 / LMG 8453 / N-1</strain>
    </source>
</reference>
<evidence type="ECO:0000259" key="4">
    <source>
        <dbReference type="Pfam" id="PF00535"/>
    </source>
</evidence>
<comment type="similarity">
    <text evidence="1">Belongs to the glycosyltransferase 2 family.</text>
</comment>
<organism evidence="5 6">
    <name type="scientific">Cupriavidus necator (strain ATCC 43291 / DSM 13513 / CCUG 52238 / LMG 8453 / N-1)</name>
    <name type="common">Ralstonia eutropha</name>
    <dbReference type="NCBI Taxonomy" id="1042878"/>
    <lineage>
        <taxon>Bacteria</taxon>
        <taxon>Pseudomonadati</taxon>
        <taxon>Pseudomonadota</taxon>
        <taxon>Betaproteobacteria</taxon>
        <taxon>Burkholderiales</taxon>
        <taxon>Burkholderiaceae</taxon>
        <taxon>Cupriavidus</taxon>
    </lineage>
</organism>
<dbReference type="HOGENOM" id="CLU_070050_0_0_4"/>
<sequence>MTRTMKSEIPSDTRATWQVPTYDIAMWEGRRHPWCVIIPVINEGERIRTLLARMSALRIADIADIVIVDGGSTDGSLQHEFLRSRDVAGLIVKTGAGRLSAQLRCAYAFALDQGYDGIVTIDGNDKDDPEAIPRFVEALKNGVDFVQASRFLAGGLAENTPKSRDLAIRFIHAPALSLSSGFHWTDTTQGFRAYSSRMLLDPLVAPFRDVFSGYELLAYLSYRVPKLGYRCQELATVRRYPKGEVPTKIGGMRGNLKLLEVLFRACAGHYNPKAVS</sequence>
<feature type="domain" description="Glycosyltransferase 2-like" evidence="4">
    <location>
        <begin position="35"/>
        <end position="197"/>
    </location>
</feature>
<dbReference type="GO" id="GO:0016020">
    <property type="term" value="C:membrane"/>
    <property type="evidence" value="ECO:0007669"/>
    <property type="project" value="GOC"/>
</dbReference>
<dbReference type="Proteomes" id="UP000006798">
    <property type="component" value="Chromosome 1"/>
</dbReference>
<dbReference type="Gene3D" id="3.90.550.10">
    <property type="entry name" value="Spore Coat Polysaccharide Biosynthesis Protein SpsA, Chain A"/>
    <property type="match status" value="1"/>
</dbReference>
<evidence type="ECO:0000256" key="2">
    <source>
        <dbReference type="ARBA" id="ARBA00022676"/>
    </source>
</evidence>
<accession>G0ETV0</accession>
<evidence type="ECO:0000313" key="5">
    <source>
        <dbReference type="EMBL" id="AEI78149.1"/>
    </source>
</evidence>